<feature type="region of interest" description="Disordered" evidence="1">
    <location>
        <begin position="392"/>
        <end position="449"/>
    </location>
</feature>
<dbReference type="AlphaFoldDB" id="G7Y391"/>
<organism evidence="2 3">
    <name type="scientific">Clonorchis sinensis</name>
    <name type="common">Chinese liver fluke</name>
    <dbReference type="NCBI Taxonomy" id="79923"/>
    <lineage>
        <taxon>Eukaryota</taxon>
        <taxon>Metazoa</taxon>
        <taxon>Spiralia</taxon>
        <taxon>Lophotrochozoa</taxon>
        <taxon>Platyhelminthes</taxon>
        <taxon>Trematoda</taxon>
        <taxon>Digenea</taxon>
        <taxon>Opisthorchiida</taxon>
        <taxon>Opisthorchiata</taxon>
        <taxon>Opisthorchiidae</taxon>
        <taxon>Clonorchis</taxon>
    </lineage>
</organism>
<protein>
    <submittedName>
        <fullName evidence="2">Uncharacterized protein</fullName>
    </submittedName>
</protein>
<keyword evidence="3" id="KW-1185">Reference proteome</keyword>
<sequence>MKTTGPQLTHGNAVPKEELDYMSPYETSTPSVIDDESPADNFIVSAQKESLNGDRTLKVWSDSTVISIFKKDAKASCENHRRSPVYGVCRSLVHNTELPVARLPCPPLCKQRTVITSGSNKPVIDAGAAEIMQTQNLRMKKVDQRLKDGVQLCAPIFLESPVTDPRLAPKFLTEKTSALFHHQIPGCLGRRDLNCLIGVNYCCESKSFSRLVVESYGVNMEPLRHPAASLPALAEASELSGGCASEQIWPGMLKRSSHMVGILKYSEALRSVVTTTVVAQDPDIQSLKPDHSEPESPSYTQLATLIAGDSDVHMSAKEKRLQPNKPYTIRQIRKLLAGFKVQSSEKTSLVGAPPKELLGAAIQRSKPPKETFPIKPRQNVQETKQTQIRLNSLNNSKSGRPKGVIERATSSSGRNFRPWGKTFVRQRQMPAQTGHLELDASRPLTETLA</sequence>
<evidence type="ECO:0000313" key="2">
    <source>
        <dbReference type="EMBL" id="GAA47428.1"/>
    </source>
</evidence>
<feature type="region of interest" description="Disordered" evidence="1">
    <location>
        <begin position="1"/>
        <end position="20"/>
    </location>
</feature>
<proteinExistence type="predicted"/>
<reference evidence="2" key="1">
    <citation type="journal article" date="2011" name="Genome Biol.">
        <title>The draft genome of the carcinogenic human liver fluke Clonorchis sinensis.</title>
        <authorList>
            <person name="Wang X."/>
            <person name="Chen W."/>
            <person name="Huang Y."/>
            <person name="Sun J."/>
            <person name="Men J."/>
            <person name="Liu H."/>
            <person name="Luo F."/>
            <person name="Guo L."/>
            <person name="Lv X."/>
            <person name="Deng C."/>
            <person name="Zhou C."/>
            <person name="Fan Y."/>
            <person name="Li X."/>
            <person name="Huang L."/>
            <person name="Hu Y."/>
            <person name="Liang C."/>
            <person name="Hu X."/>
            <person name="Xu J."/>
            <person name="Yu X."/>
        </authorList>
    </citation>
    <scope>NUCLEOTIDE SEQUENCE [LARGE SCALE GENOMIC DNA]</scope>
    <source>
        <strain evidence="2">Henan</strain>
    </source>
</reference>
<name>G7Y391_CLOSI</name>
<dbReference type="EMBL" id="DF142838">
    <property type="protein sequence ID" value="GAA47428.1"/>
    <property type="molecule type" value="Genomic_DNA"/>
</dbReference>
<feature type="compositionally biased region" description="Polar residues" evidence="1">
    <location>
        <begin position="1"/>
        <end position="10"/>
    </location>
</feature>
<reference key="2">
    <citation type="submission" date="2011-10" db="EMBL/GenBank/DDBJ databases">
        <title>The genome and transcriptome sequence of Clonorchis sinensis provide insights into the carcinogenic liver fluke.</title>
        <authorList>
            <person name="Wang X."/>
            <person name="Huang Y."/>
            <person name="Chen W."/>
            <person name="Liu H."/>
            <person name="Guo L."/>
            <person name="Chen Y."/>
            <person name="Luo F."/>
            <person name="Zhou W."/>
            <person name="Sun J."/>
            <person name="Mao Q."/>
            <person name="Liang P."/>
            <person name="Zhou C."/>
            <person name="Tian Y."/>
            <person name="Men J."/>
            <person name="Lv X."/>
            <person name="Huang L."/>
            <person name="Zhou J."/>
            <person name="Hu Y."/>
            <person name="Li R."/>
            <person name="Zhang F."/>
            <person name="Lei H."/>
            <person name="Li X."/>
            <person name="Hu X."/>
            <person name="Liang C."/>
            <person name="Xu J."/>
            <person name="Wu Z."/>
            <person name="Yu X."/>
        </authorList>
    </citation>
    <scope>NUCLEOTIDE SEQUENCE</scope>
    <source>
        <strain>Henan</strain>
    </source>
</reference>
<gene>
    <name evidence="2" type="ORF">CLF_100345</name>
</gene>
<evidence type="ECO:0000256" key="1">
    <source>
        <dbReference type="SAM" id="MobiDB-lite"/>
    </source>
</evidence>
<evidence type="ECO:0000313" key="3">
    <source>
        <dbReference type="Proteomes" id="UP000008909"/>
    </source>
</evidence>
<dbReference type="Proteomes" id="UP000008909">
    <property type="component" value="Unassembled WGS sequence"/>
</dbReference>
<accession>G7Y391</accession>